<dbReference type="OrthoDB" id="5596051at2759"/>
<proteinExistence type="inferred from homology"/>
<dbReference type="Pfam" id="PF00248">
    <property type="entry name" value="Aldo_ket_red"/>
    <property type="match status" value="1"/>
</dbReference>
<evidence type="ECO:0000313" key="12">
    <source>
        <dbReference type="Proteomes" id="UP000277580"/>
    </source>
</evidence>
<dbReference type="InterPro" id="IPR023210">
    <property type="entry name" value="NADP_OxRdtase_dom"/>
</dbReference>
<evidence type="ECO:0000256" key="5">
    <source>
        <dbReference type="ARBA" id="ARBA00023002"/>
    </source>
</evidence>
<dbReference type="GO" id="GO:0035226">
    <property type="term" value="F:glutamate-cysteine ligase catalytic subunit binding"/>
    <property type="evidence" value="ECO:0007669"/>
    <property type="project" value="InterPro"/>
</dbReference>
<keyword evidence="5" id="KW-0560">Oxidoreductase</keyword>
<evidence type="ECO:0000256" key="7">
    <source>
        <dbReference type="ARBA" id="ARBA00031154"/>
    </source>
</evidence>
<comment type="similarity">
    <text evidence="2">Belongs to the aldo/keto reductase family. Glutamate--cysteine ligase light chain subfamily.</text>
</comment>
<evidence type="ECO:0000259" key="10">
    <source>
        <dbReference type="Pfam" id="PF00248"/>
    </source>
</evidence>
<evidence type="ECO:0000256" key="2">
    <source>
        <dbReference type="ARBA" id="ARBA00008612"/>
    </source>
</evidence>
<comment type="pathway">
    <text evidence="1">Sulfur metabolism; glutathione biosynthesis; glutathione from L-cysteine and L-glutamate: step 1/2.</text>
</comment>
<gene>
    <name evidence="11" type="ORF">P167DRAFT_542601</name>
</gene>
<organism evidence="11 12">
    <name type="scientific">Morchella conica CCBAS932</name>
    <dbReference type="NCBI Taxonomy" id="1392247"/>
    <lineage>
        <taxon>Eukaryota</taxon>
        <taxon>Fungi</taxon>
        <taxon>Dikarya</taxon>
        <taxon>Ascomycota</taxon>
        <taxon>Pezizomycotina</taxon>
        <taxon>Pezizomycetes</taxon>
        <taxon>Pezizales</taxon>
        <taxon>Morchellaceae</taxon>
        <taxon>Morchella</taxon>
    </lineage>
</organism>
<dbReference type="GO" id="GO:0006750">
    <property type="term" value="P:glutathione biosynthetic process"/>
    <property type="evidence" value="ECO:0007669"/>
    <property type="project" value="UniProtKB-UniPathway"/>
</dbReference>
<evidence type="ECO:0000256" key="6">
    <source>
        <dbReference type="ARBA" id="ARBA00030406"/>
    </source>
</evidence>
<dbReference type="Proteomes" id="UP000277580">
    <property type="component" value="Unassembled WGS sequence"/>
</dbReference>
<sequence>MVTTCILSTGNIMTAGAEVIRRPTVGGSNTELVNSLREKFKAVSSADEPAPIENGNGNGAHAHAQRRKVEEWTSVGEDGIMYIPAAANNEPEVLVEDREEYDVTVKLFYLPHSPAASRPQHTQDAIRLVTTALGIPTITLLIISFPHITFDADDDEHSPPADILSWAHTYRSVEALHAAGTIARIGLAEFGTSRLEQFLPHTTVRPSVDQINVRDCCVVPRPLILYAKQNGIELLTHNDCADVLPAETLKSLLEEFGVVGAEKEVRPLWVVKYTAVIRSRGVVENKGYILMTEIDD</sequence>
<dbReference type="AlphaFoldDB" id="A0A3N4KZ94"/>
<accession>A0A3N4KZ94</accession>
<dbReference type="GO" id="GO:0030234">
    <property type="term" value="F:enzyme regulator activity"/>
    <property type="evidence" value="ECO:0007669"/>
    <property type="project" value="TreeGrafter"/>
</dbReference>
<dbReference type="InterPro" id="IPR036812">
    <property type="entry name" value="NAD(P)_OxRdtase_dom_sf"/>
</dbReference>
<evidence type="ECO:0000313" key="11">
    <source>
        <dbReference type="EMBL" id="RPB15894.1"/>
    </source>
</evidence>
<comment type="subunit">
    <text evidence="3">Heterodimer of a catalytic heavy chain and a regulatory light chain.</text>
</comment>
<dbReference type="Gene3D" id="3.20.20.100">
    <property type="entry name" value="NADP-dependent oxidoreductase domain"/>
    <property type="match status" value="1"/>
</dbReference>
<keyword evidence="12" id="KW-1185">Reference proteome</keyword>
<name>A0A3N4KZ94_9PEZI</name>
<dbReference type="PANTHER" id="PTHR13295">
    <property type="entry name" value="GLUTAMATE CYSTEINE LIGASE REGULATORY SUBUNIT"/>
    <property type="match status" value="1"/>
</dbReference>
<dbReference type="GO" id="GO:0016491">
    <property type="term" value="F:oxidoreductase activity"/>
    <property type="evidence" value="ECO:0007669"/>
    <property type="project" value="UniProtKB-KW"/>
</dbReference>
<evidence type="ECO:0000256" key="4">
    <source>
        <dbReference type="ARBA" id="ARBA00022684"/>
    </source>
</evidence>
<dbReference type="InParanoid" id="A0A3N4KZ94"/>
<keyword evidence="4" id="KW-0317">Glutathione biosynthesis</keyword>
<reference evidence="11 12" key="1">
    <citation type="journal article" date="2018" name="Nat. Ecol. Evol.">
        <title>Pezizomycetes genomes reveal the molecular basis of ectomycorrhizal truffle lifestyle.</title>
        <authorList>
            <person name="Murat C."/>
            <person name="Payen T."/>
            <person name="Noel B."/>
            <person name="Kuo A."/>
            <person name="Morin E."/>
            <person name="Chen J."/>
            <person name="Kohler A."/>
            <person name="Krizsan K."/>
            <person name="Balestrini R."/>
            <person name="Da Silva C."/>
            <person name="Montanini B."/>
            <person name="Hainaut M."/>
            <person name="Levati E."/>
            <person name="Barry K.W."/>
            <person name="Belfiori B."/>
            <person name="Cichocki N."/>
            <person name="Clum A."/>
            <person name="Dockter R.B."/>
            <person name="Fauchery L."/>
            <person name="Guy J."/>
            <person name="Iotti M."/>
            <person name="Le Tacon F."/>
            <person name="Lindquist E.A."/>
            <person name="Lipzen A."/>
            <person name="Malagnac F."/>
            <person name="Mello A."/>
            <person name="Molinier V."/>
            <person name="Miyauchi S."/>
            <person name="Poulain J."/>
            <person name="Riccioni C."/>
            <person name="Rubini A."/>
            <person name="Sitrit Y."/>
            <person name="Splivallo R."/>
            <person name="Traeger S."/>
            <person name="Wang M."/>
            <person name="Zifcakova L."/>
            <person name="Wipf D."/>
            <person name="Zambonelli A."/>
            <person name="Paolocci F."/>
            <person name="Nowrousian M."/>
            <person name="Ottonello S."/>
            <person name="Baldrian P."/>
            <person name="Spatafora J.W."/>
            <person name="Henrissat B."/>
            <person name="Nagy L.G."/>
            <person name="Aury J.M."/>
            <person name="Wincker P."/>
            <person name="Grigoriev I.V."/>
            <person name="Bonfante P."/>
            <person name="Martin F.M."/>
        </authorList>
    </citation>
    <scope>NUCLEOTIDE SEQUENCE [LARGE SCALE GENOMIC DNA]</scope>
    <source>
        <strain evidence="11 12">CCBAS932</strain>
    </source>
</reference>
<evidence type="ECO:0000256" key="8">
    <source>
        <dbReference type="ARBA" id="ARBA00031732"/>
    </source>
</evidence>
<dbReference type="SUPFAM" id="SSF51430">
    <property type="entry name" value="NAD(P)-linked oxidoreductase"/>
    <property type="match status" value="1"/>
</dbReference>
<evidence type="ECO:0000256" key="1">
    <source>
        <dbReference type="ARBA" id="ARBA00005006"/>
    </source>
</evidence>
<dbReference type="STRING" id="1392247.A0A3N4KZ94"/>
<evidence type="ECO:0000256" key="3">
    <source>
        <dbReference type="ARBA" id="ARBA00011532"/>
    </source>
</evidence>
<dbReference type="GO" id="GO:0017109">
    <property type="term" value="C:glutamate-cysteine ligase complex"/>
    <property type="evidence" value="ECO:0007669"/>
    <property type="project" value="TreeGrafter"/>
</dbReference>
<dbReference type="UniPathway" id="UPA00142">
    <property type="reaction ID" value="UER00209"/>
</dbReference>
<feature type="domain" description="NADP-dependent oxidoreductase" evidence="10">
    <location>
        <begin position="96"/>
        <end position="236"/>
    </location>
</feature>
<dbReference type="EMBL" id="ML119111">
    <property type="protein sequence ID" value="RPB15894.1"/>
    <property type="molecule type" value="Genomic_DNA"/>
</dbReference>
<evidence type="ECO:0000256" key="9">
    <source>
        <dbReference type="ARBA" id="ARBA00032926"/>
    </source>
</evidence>
<dbReference type="InterPro" id="IPR032963">
    <property type="entry name" value="Gclm"/>
</dbReference>
<protein>
    <recommendedName>
        <fullName evidence="8">GCS light chain</fullName>
    </recommendedName>
    <alternativeName>
        <fullName evidence="6">Gamma-ECS regulatory subunit</fullName>
    </alternativeName>
    <alternativeName>
        <fullName evidence="9">Gamma-glutamylcysteine synthetase regulatory subunit</fullName>
    </alternativeName>
    <alternativeName>
        <fullName evidence="7">Glutamate--cysteine ligase modifier subunit</fullName>
    </alternativeName>
</protein>
<dbReference type="PANTHER" id="PTHR13295:SF4">
    <property type="entry name" value="GLUTAMATE--CYSTEINE LIGASE REGULATORY SUBUNIT"/>
    <property type="match status" value="1"/>
</dbReference>